<accession>I7CKI7</accession>
<evidence type="ECO:0000313" key="3">
    <source>
        <dbReference type="Proteomes" id="UP000006502"/>
    </source>
</evidence>
<reference evidence="3" key="2">
    <citation type="submission" date="2012-07" db="EMBL/GenBank/DDBJ databases">
        <title>Complete genome sequence of 'Candidatus Mycoplasma haemolamae'.</title>
        <authorList>
            <person name="Guimaraes A.M.S."/>
            <person name="Toth B."/>
            <person name="Santos A.P."/>
            <person name="Nascimento N.C."/>
            <person name="Sojka J.E."/>
            <person name="Messick J.B."/>
        </authorList>
    </citation>
    <scope>NUCLEOTIDE SEQUENCE [LARGE SCALE GENOMIC DNA]</scope>
    <source>
        <strain evidence="3">Purdue</strain>
    </source>
</reference>
<dbReference type="Proteomes" id="UP000006502">
    <property type="component" value="Chromosome"/>
</dbReference>
<evidence type="ECO:0000256" key="1">
    <source>
        <dbReference type="SAM" id="MobiDB-lite"/>
    </source>
</evidence>
<dbReference type="PATRIC" id="fig|1212765.3.peg.940"/>
<feature type="region of interest" description="Disordered" evidence="1">
    <location>
        <begin position="1"/>
        <end position="67"/>
    </location>
</feature>
<feature type="compositionally biased region" description="Basic and acidic residues" evidence="1">
    <location>
        <begin position="16"/>
        <end position="26"/>
    </location>
</feature>
<evidence type="ECO:0000313" key="2">
    <source>
        <dbReference type="EMBL" id="AFO52409.1"/>
    </source>
</evidence>
<dbReference type="HOGENOM" id="CLU_132611_0_0_14"/>
<sequence>MTVGGLGGVAYASINREVDDSPKESQSENSTSETTASEPSTPTTVSLSTTISNASAISPSSPVPKPKGVTYKFSVEKTTLTLECLDNKHPGAEHDQSRRVIVCSSETKQYSFSWFTQAREAKTQCEWSDSKASYTCTSKNQKLEKVELKGKTHIKTREAIAIS</sequence>
<feature type="compositionally biased region" description="Low complexity" evidence="1">
    <location>
        <begin position="27"/>
        <end position="60"/>
    </location>
</feature>
<dbReference type="KEGG" id="mhl:MHLP_04145"/>
<proteinExistence type="predicted"/>
<organism evidence="2 3">
    <name type="scientific">Mycoplasma haematolamae (strain Purdue)</name>
    <dbReference type="NCBI Taxonomy" id="1212765"/>
    <lineage>
        <taxon>Bacteria</taxon>
        <taxon>Bacillati</taxon>
        <taxon>Mycoplasmatota</taxon>
        <taxon>Mollicutes</taxon>
        <taxon>Mycoplasmataceae</taxon>
        <taxon>Mycoplasma</taxon>
    </lineage>
</organism>
<dbReference type="AlphaFoldDB" id="I7CKI7"/>
<dbReference type="STRING" id="1212765.MHLP_04145"/>
<name>I7CKI7_MYCHA</name>
<protein>
    <submittedName>
        <fullName evidence="2">Uncharacterized protein</fullName>
    </submittedName>
</protein>
<reference evidence="2 3" key="1">
    <citation type="journal article" date="2012" name="J. Bacteriol.">
        <title>Genome Sequence of "Candidatus Mycoplasma haemolamae" Strain Purdue, a Red Blood Cell Pathogen of Alpacas (Vicugna pacos) and Llamas (Lama glama).</title>
        <authorList>
            <person name="Guimaraes A.M."/>
            <person name="Toth B."/>
            <person name="Santos A.P."/>
            <person name="do Nascimento N.C."/>
            <person name="Kritchevsky J.E."/>
            <person name="Messick J.B."/>
        </authorList>
    </citation>
    <scope>NUCLEOTIDE SEQUENCE [LARGE SCALE GENOMIC DNA]</scope>
    <source>
        <strain evidence="2 3">Purdue</strain>
    </source>
</reference>
<dbReference type="EMBL" id="CP003731">
    <property type="protein sequence ID" value="AFO52409.1"/>
    <property type="molecule type" value="Genomic_DNA"/>
</dbReference>
<keyword evidence="3" id="KW-1185">Reference proteome</keyword>
<gene>
    <name evidence="2" type="ordered locus">MHLP_04145</name>
</gene>